<dbReference type="Pfam" id="PF01063">
    <property type="entry name" value="Aminotran_4"/>
    <property type="match status" value="1"/>
</dbReference>
<dbReference type="InterPro" id="IPR005801">
    <property type="entry name" value="ADC_synthase"/>
</dbReference>
<dbReference type="HOGENOM" id="CLU_006493_6_2_5"/>
<dbReference type="eggNOG" id="COG0147">
    <property type="taxonomic scope" value="Bacteria"/>
</dbReference>
<evidence type="ECO:0000313" key="3">
    <source>
        <dbReference type="EMBL" id="ADP70934.1"/>
    </source>
</evidence>
<dbReference type="SUPFAM" id="SSF56322">
    <property type="entry name" value="ADC synthase"/>
    <property type="match status" value="1"/>
</dbReference>
<dbReference type="Proteomes" id="UP000001399">
    <property type="component" value="Chromosome"/>
</dbReference>
<evidence type="ECO:0000256" key="1">
    <source>
        <dbReference type="ARBA" id="ARBA00014472"/>
    </source>
</evidence>
<evidence type="ECO:0000259" key="2">
    <source>
        <dbReference type="Pfam" id="PF00425"/>
    </source>
</evidence>
<dbReference type="STRING" id="648757.Rvan_1685"/>
<gene>
    <name evidence="3" type="ordered locus">Rvan_1685</name>
</gene>
<proteinExistence type="predicted"/>
<dbReference type="InterPro" id="IPR001544">
    <property type="entry name" value="Aminotrans_IV"/>
</dbReference>
<organism evidence="3 4">
    <name type="scientific">Rhodomicrobium vannielii (strain ATCC 17100 / DSM 162 / LMG 4299 / NCIMB 10020 / ATH 3.1.1)</name>
    <dbReference type="NCBI Taxonomy" id="648757"/>
    <lineage>
        <taxon>Bacteria</taxon>
        <taxon>Pseudomonadati</taxon>
        <taxon>Pseudomonadota</taxon>
        <taxon>Alphaproteobacteria</taxon>
        <taxon>Hyphomicrobiales</taxon>
        <taxon>Hyphomicrobiaceae</taxon>
        <taxon>Rhodomicrobium</taxon>
    </lineage>
</organism>
<dbReference type="PANTHER" id="PTHR11236:SF50">
    <property type="entry name" value="AMINODEOXYCHORISMATE SYNTHASE COMPONENT 1"/>
    <property type="match status" value="1"/>
</dbReference>
<dbReference type="SUPFAM" id="SSF56752">
    <property type="entry name" value="D-aminoacid aminotransferase-like PLP-dependent enzymes"/>
    <property type="match status" value="1"/>
</dbReference>
<feature type="domain" description="Chorismate-utilising enzyme C-terminal" evidence="2">
    <location>
        <begin position="111"/>
        <end position="362"/>
    </location>
</feature>
<name>E3HYV9_RHOVT</name>
<dbReference type="Gene3D" id="3.20.10.10">
    <property type="entry name" value="D-amino Acid Aminotransferase, subunit A, domain 2"/>
    <property type="match status" value="1"/>
</dbReference>
<dbReference type="OrthoDB" id="9803598at2"/>
<evidence type="ECO:0000313" key="4">
    <source>
        <dbReference type="Proteomes" id="UP000001399"/>
    </source>
</evidence>
<dbReference type="InterPro" id="IPR015890">
    <property type="entry name" value="Chorismate_C"/>
</dbReference>
<dbReference type="KEGG" id="rva:Rvan_1685"/>
<accession>E3HYV9</accession>
<dbReference type="PRINTS" id="PR00095">
    <property type="entry name" value="ANTSNTHASEI"/>
</dbReference>
<dbReference type="InterPro" id="IPR036038">
    <property type="entry name" value="Aminotransferase-like"/>
</dbReference>
<reference evidence="4" key="1">
    <citation type="journal article" date="2011" name="J. Bacteriol.">
        <title>Genome sequences of eight morphologically diverse alphaproteobacteria.</title>
        <authorList>
            <consortium name="US DOE Joint Genome Institute"/>
            <person name="Brown P.J."/>
            <person name="Kysela D.T."/>
            <person name="Buechlein A."/>
            <person name="Hemmerich C."/>
            <person name="Brun Y.V."/>
        </authorList>
    </citation>
    <scope>NUCLEOTIDE SEQUENCE [LARGE SCALE GENOMIC DNA]</scope>
    <source>
        <strain evidence="4">ATCC 17100 / ATH 3.1.1 / DSM 162 / LMG 4299</strain>
    </source>
</reference>
<protein>
    <recommendedName>
        <fullName evidence="1">Probable branched-chain-amino-acid aminotransferase</fullName>
    </recommendedName>
</protein>
<dbReference type="InterPro" id="IPR019999">
    <property type="entry name" value="Anth_synth_I-like"/>
</dbReference>
<dbReference type="Gene3D" id="3.30.470.10">
    <property type="match status" value="1"/>
</dbReference>
<dbReference type="AlphaFoldDB" id="E3HYV9"/>
<keyword evidence="4" id="KW-1185">Reference proteome</keyword>
<dbReference type="InterPro" id="IPR043132">
    <property type="entry name" value="BCAT-like_C"/>
</dbReference>
<dbReference type="eggNOG" id="COG0115">
    <property type="taxonomic scope" value="Bacteria"/>
</dbReference>
<dbReference type="EMBL" id="CP002292">
    <property type="protein sequence ID" value="ADP70934.1"/>
    <property type="molecule type" value="Genomic_DNA"/>
</dbReference>
<dbReference type="GO" id="GO:0000162">
    <property type="term" value="P:L-tryptophan biosynthetic process"/>
    <property type="evidence" value="ECO:0007669"/>
    <property type="project" value="TreeGrafter"/>
</dbReference>
<dbReference type="GO" id="GO:0046820">
    <property type="term" value="F:4-amino-4-deoxychorismate synthase activity"/>
    <property type="evidence" value="ECO:0007669"/>
    <property type="project" value="TreeGrafter"/>
</dbReference>
<dbReference type="PANTHER" id="PTHR11236">
    <property type="entry name" value="AMINOBENZOATE/ANTHRANILATE SYNTHASE"/>
    <property type="match status" value="1"/>
</dbReference>
<dbReference type="Gene3D" id="3.60.120.10">
    <property type="entry name" value="Anthranilate synthase"/>
    <property type="match status" value="1"/>
</dbReference>
<sequence>MYARAFIDFPKDDAPPLSLGFASPRALLVAERMEEVMPVIREAEAQAQGGRWAVGFVAYEAAAAFDTALRTLAPDPGFPLAAFAVFDAPTPPCEAPSAFACAGWQADMTHAAYAEKIAHIRDGIAEGAHYQVNLTMRLASRFEGDPRGLFEALRRAQPHAYALYLDFGGVPRGCQIASVSPELFFAWEPRTRALLARPMKGTARADAPPEALLASPKERAENLMIVDLLRNDIARVAVEGTVRVPKLFSIEKLPTVQQMTSTVTGTASPKTALADIFAALFPCGSVTGAPKIAAMKSIATLETGPRGPYCGALGIIEPGGAATFSVGIRTVAIANGTAVCGVGSGVTWDSNAADEYEECIMKRRFLLRASAPFELLETMRIENGAVVILHRHMSRLARAAEHFGFPFDEAEVRRAIADVCADLAAGAHRLRLLLSRDGVVTLETGPVPHTPADPVVMLAKSPVSSDDEFLRHKTTNRAIYEAHAPKNTAIFDTLLFNERGEITEFTRGNVAIMCNGKLVTPPETCGLLPGTLRAELLARGDVAEDLLTRRDIVAASNIMFLNTLRGLISVRLQIE</sequence>
<dbReference type="Pfam" id="PF00425">
    <property type="entry name" value="Chorismate_bind"/>
    <property type="match status" value="1"/>
</dbReference>
<dbReference type="InterPro" id="IPR043131">
    <property type="entry name" value="BCAT-like_N"/>
</dbReference>